<dbReference type="Pfam" id="PF13927">
    <property type="entry name" value="Ig_3"/>
    <property type="match status" value="1"/>
</dbReference>
<reference evidence="15" key="3">
    <citation type="submission" date="2025-09" db="UniProtKB">
        <authorList>
            <consortium name="Ensembl"/>
        </authorList>
    </citation>
    <scope>IDENTIFICATION</scope>
</reference>
<dbReference type="Gene3D" id="2.60.40.10">
    <property type="entry name" value="Immunoglobulins"/>
    <property type="match status" value="3"/>
</dbReference>
<evidence type="ECO:0000256" key="3">
    <source>
        <dbReference type="ARBA" id="ARBA00022692"/>
    </source>
</evidence>
<protein>
    <recommendedName>
        <fullName evidence="14">Ig-like domain-containing protein</fullName>
    </recommendedName>
</protein>
<evidence type="ECO:0000256" key="6">
    <source>
        <dbReference type="ARBA" id="ARBA00022889"/>
    </source>
</evidence>
<keyword evidence="5" id="KW-0677">Repeat</keyword>
<evidence type="ECO:0000256" key="7">
    <source>
        <dbReference type="ARBA" id="ARBA00022989"/>
    </source>
</evidence>
<evidence type="ECO:0000256" key="8">
    <source>
        <dbReference type="ARBA" id="ARBA00023136"/>
    </source>
</evidence>
<name>A0AAZ3PDQ5_ONCTS</name>
<dbReference type="PANTHER" id="PTHR23277:SF11">
    <property type="entry name" value="NECTIN-4"/>
    <property type="match status" value="1"/>
</dbReference>
<feature type="signal peptide" evidence="13">
    <location>
        <begin position="1"/>
        <end position="24"/>
    </location>
</feature>
<evidence type="ECO:0000313" key="15">
    <source>
        <dbReference type="Ensembl" id="ENSOTSP00005113994.1"/>
    </source>
</evidence>
<keyword evidence="9" id="KW-1015">Disulfide bond</keyword>
<feature type="compositionally biased region" description="Polar residues" evidence="11">
    <location>
        <begin position="563"/>
        <end position="577"/>
    </location>
</feature>
<evidence type="ECO:0000256" key="2">
    <source>
        <dbReference type="ARBA" id="ARBA00007810"/>
    </source>
</evidence>
<reference evidence="15" key="2">
    <citation type="submission" date="2025-08" db="UniProtKB">
        <authorList>
            <consortium name="Ensembl"/>
        </authorList>
    </citation>
    <scope>IDENTIFICATION</scope>
</reference>
<feature type="domain" description="Ig-like" evidence="14">
    <location>
        <begin position="31"/>
        <end position="174"/>
    </location>
</feature>
<organism evidence="15 16">
    <name type="scientific">Oncorhynchus tshawytscha</name>
    <name type="common">Chinook salmon</name>
    <name type="synonym">Salmo tshawytscha</name>
    <dbReference type="NCBI Taxonomy" id="74940"/>
    <lineage>
        <taxon>Eukaryota</taxon>
        <taxon>Metazoa</taxon>
        <taxon>Chordata</taxon>
        <taxon>Craniata</taxon>
        <taxon>Vertebrata</taxon>
        <taxon>Euteleostomi</taxon>
        <taxon>Actinopterygii</taxon>
        <taxon>Neopterygii</taxon>
        <taxon>Teleostei</taxon>
        <taxon>Protacanthopterygii</taxon>
        <taxon>Salmoniformes</taxon>
        <taxon>Salmonidae</taxon>
        <taxon>Salmoninae</taxon>
        <taxon>Oncorhynchus</taxon>
    </lineage>
</organism>
<dbReference type="InterPro" id="IPR003599">
    <property type="entry name" value="Ig_sub"/>
</dbReference>
<gene>
    <name evidence="15" type="primary">LOC112259940</name>
</gene>
<feature type="compositionally biased region" description="Acidic residues" evidence="11">
    <location>
        <begin position="579"/>
        <end position="592"/>
    </location>
</feature>
<feature type="chain" id="PRO_5044214485" description="Ig-like domain-containing protein" evidence="13">
    <location>
        <begin position="25"/>
        <end position="666"/>
    </location>
</feature>
<evidence type="ECO:0000256" key="10">
    <source>
        <dbReference type="ARBA" id="ARBA00023180"/>
    </source>
</evidence>
<dbReference type="InterPro" id="IPR013162">
    <property type="entry name" value="CD80_C2-set"/>
</dbReference>
<proteinExistence type="inferred from homology"/>
<dbReference type="PROSITE" id="PS50835">
    <property type="entry name" value="IG_LIKE"/>
    <property type="match status" value="3"/>
</dbReference>
<evidence type="ECO:0000256" key="4">
    <source>
        <dbReference type="ARBA" id="ARBA00022729"/>
    </source>
</evidence>
<keyword evidence="16" id="KW-1185">Reference proteome</keyword>
<dbReference type="AlphaFoldDB" id="A0AAZ3PDQ5"/>
<evidence type="ECO:0000256" key="5">
    <source>
        <dbReference type="ARBA" id="ARBA00022737"/>
    </source>
</evidence>
<accession>A0AAZ3PDQ5</accession>
<dbReference type="SMART" id="SM00408">
    <property type="entry name" value="IGc2"/>
    <property type="match status" value="1"/>
</dbReference>
<keyword evidence="4 13" id="KW-0732">Signal</keyword>
<keyword evidence="7 12" id="KW-1133">Transmembrane helix</keyword>
<evidence type="ECO:0000259" key="14">
    <source>
        <dbReference type="PROSITE" id="PS50835"/>
    </source>
</evidence>
<sequence>MTSHLGGLTPLLWILWSFIAVVQGDFVEPSPSYTLNSLAEAETRLPCQFKVEVGQVVVQVCSMSYYSTHNALFNISGFILEKTSLTEWSRLSLSQVTWTKEKADGTKDQIITVHHTDGHTEFGQYSGRVRFSSRKPTVDSSLIIMNTVESDEGMYNCHISTFPSGNFERQLSLTVWTTPISSLDPVILVEGQSFQLAASCRSVARPPPHLSWDTELPGQSHNRSLEGGSVSTHFSLHPLRSMDGKRLDCLVKHPALKGPRRITNNLVVHYPPNSEISGFDQNWYAGLEEAALSCVSGGNPKPQSFNWTRKGGDLPEGVTTGNGSLLFNRPLVLTDAGIYQCVAMNSVGADNAEVEITVTELPQKQASFDSLLMVIVGGVAGVLLLVMIIIVISVTRHHKRKNKKLSRELTVRKEEISTLSRQASFRKMNSVSMDTRGQTEEDIPLRVEGTLRTSLSSVVEQGRIRESRSTLVGSGGLDYLGRPVLYNSSRRGRESRAMDREEENRLRVESNEQNSTMSLSNHLHPPLQPSPFPMEQSVELLRSLTSSAIIPMEWGLHIRQGPGSRNTHSPLSCNNPPITDDEDEDEGVEGEWETCPRMSPLDQGKSEDQDSKTNSSQISEVEFGLNPHFQQNNGTLRPKPLPKYQPNGILLTSSPHASFIHKAQIV</sequence>
<evidence type="ECO:0000256" key="1">
    <source>
        <dbReference type="ARBA" id="ARBA00004167"/>
    </source>
</evidence>
<dbReference type="InterPro" id="IPR013106">
    <property type="entry name" value="Ig_V-set"/>
</dbReference>
<dbReference type="PANTHER" id="PTHR23277">
    <property type="entry name" value="NECTIN-RELATED"/>
    <property type="match status" value="1"/>
</dbReference>
<feature type="region of interest" description="Disordered" evidence="11">
    <location>
        <begin position="490"/>
        <end position="532"/>
    </location>
</feature>
<keyword evidence="3 12" id="KW-0812">Transmembrane</keyword>
<dbReference type="Ensembl" id="ENSOTST00005137417.1">
    <property type="protein sequence ID" value="ENSOTSP00005113994.1"/>
    <property type="gene ID" value="ENSOTSG00005073402.1"/>
</dbReference>
<comment type="similarity">
    <text evidence="2">Belongs to the nectin family.</text>
</comment>
<dbReference type="InterPro" id="IPR003598">
    <property type="entry name" value="Ig_sub2"/>
</dbReference>
<keyword evidence="8 12" id="KW-0472">Membrane</keyword>
<reference evidence="16" key="1">
    <citation type="journal article" date="2018" name="PLoS ONE">
        <title>Chinook salmon (Oncorhynchus tshawytscha) genome and transcriptome.</title>
        <authorList>
            <person name="Christensen K.A."/>
            <person name="Leong J.S."/>
            <person name="Sakhrani D."/>
            <person name="Biagi C.A."/>
            <person name="Minkley D.R."/>
            <person name="Withler R.E."/>
            <person name="Rondeau E.B."/>
            <person name="Koop B.F."/>
            <person name="Devlin R.H."/>
        </authorList>
    </citation>
    <scope>NUCLEOTIDE SEQUENCE [LARGE SCALE GENOMIC DNA]</scope>
</reference>
<feature type="domain" description="Ig-like" evidence="14">
    <location>
        <begin position="271"/>
        <end position="357"/>
    </location>
</feature>
<dbReference type="Pfam" id="PF07686">
    <property type="entry name" value="V-set"/>
    <property type="match status" value="1"/>
</dbReference>
<evidence type="ECO:0000256" key="11">
    <source>
        <dbReference type="SAM" id="MobiDB-lite"/>
    </source>
</evidence>
<comment type="subcellular location">
    <subcellularLocation>
        <location evidence="1">Membrane</location>
        <topology evidence="1">Single-pass membrane protein</topology>
    </subcellularLocation>
</comment>
<feature type="compositionally biased region" description="Basic and acidic residues" evidence="11">
    <location>
        <begin position="491"/>
        <end position="510"/>
    </location>
</feature>
<dbReference type="SUPFAM" id="SSF48726">
    <property type="entry name" value="Immunoglobulin"/>
    <property type="match status" value="3"/>
</dbReference>
<evidence type="ECO:0000256" key="13">
    <source>
        <dbReference type="SAM" id="SignalP"/>
    </source>
</evidence>
<evidence type="ECO:0000256" key="12">
    <source>
        <dbReference type="SAM" id="Phobius"/>
    </source>
</evidence>
<feature type="compositionally biased region" description="Polar residues" evidence="11">
    <location>
        <begin position="511"/>
        <end position="521"/>
    </location>
</feature>
<feature type="region of interest" description="Disordered" evidence="11">
    <location>
        <begin position="561"/>
        <end position="643"/>
    </location>
</feature>
<dbReference type="GO" id="GO:0016020">
    <property type="term" value="C:membrane"/>
    <property type="evidence" value="ECO:0007669"/>
    <property type="project" value="UniProtKB-SubCell"/>
</dbReference>
<feature type="transmembrane region" description="Helical" evidence="12">
    <location>
        <begin position="371"/>
        <end position="394"/>
    </location>
</feature>
<dbReference type="GeneTree" id="ENSGT00940000157535"/>
<evidence type="ECO:0000313" key="16">
    <source>
        <dbReference type="Proteomes" id="UP000694402"/>
    </source>
</evidence>
<keyword evidence="6" id="KW-0130">Cell adhesion</keyword>
<dbReference type="InterPro" id="IPR051427">
    <property type="entry name" value="Nectin/Nectin-like"/>
</dbReference>
<dbReference type="GO" id="GO:0007157">
    <property type="term" value="P:heterophilic cell-cell adhesion via plasma membrane cell adhesion molecules"/>
    <property type="evidence" value="ECO:0007669"/>
    <property type="project" value="TreeGrafter"/>
</dbReference>
<dbReference type="GO" id="GO:0005912">
    <property type="term" value="C:adherens junction"/>
    <property type="evidence" value="ECO:0007669"/>
    <property type="project" value="TreeGrafter"/>
</dbReference>
<dbReference type="CDD" id="cd12087">
    <property type="entry name" value="TM_EGFR-like"/>
    <property type="match status" value="1"/>
</dbReference>
<dbReference type="InterPro" id="IPR036179">
    <property type="entry name" value="Ig-like_dom_sf"/>
</dbReference>
<feature type="domain" description="Ig-like" evidence="14">
    <location>
        <begin position="179"/>
        <end position="263"/>
    </location>
</feature>
<evidence type="ECO:0000256" key="9">
    <source>
        <dbReference type="ARBA" id="ARBA00023157"/>
    </source>
</evidence>
<dbReference type="InterPro" id="IPR013783">
    <property type="entry name" value="Ig-like_fold"/>
</dbReference>
<dbReference type="Pfam" id="PF08205">
    <property type="entry name" value="C2-set_2"/>
    <property type="match status" value="1"/>
</dbReference>
<dbReference type="GO" id="GO:0007156">
    <property type="term" value="P:homophilic cell adhesion via plasma membrane adhesion molecules"/>
    <property type="evidence" value="ECO:0007669"/>
    <property type="project" value="TreeGrafter"/>
</dbReference>
<dbReference type="InterPro" id="IPR007110">
    <property type="entry name" value="Ig-like_dom"/>
</dbReference>
<keyword evidence="10" id="KW-0325">Glycoprotein</keyword>
<dbReference type="Proteomes" id="UP000694402">
    <property type="component" value="Unassembled WGS sequence"/>
</dbReference>
<dbReference type="SMART" id="SM00409">
    <property type="entry name" value="IG"/>
    <property type="match status" value="2"/>
</dbReference>